<evidence type="ECO:0000313" key="6">
    <source>
        <dbReference type="Proteomes" id="UP000660745"/>
    </source>
</evidence>
<keyword evidence="4" id="KW-0472">Membrane</keyword>
<accession>A0A918ADN0</accession>
<sequence>MADDVADDLGREAEVEQERRAGAAEVVEAHLAEVAASWIASGGPFGLLMYIILYTDGMKVMTMSESRANYAATLDSVIDDQEEVLITRPGGEGVVMVSQHEYESMRETLYLMASPVNRRRLSEAVARLEAGGGTVRELADEDTSS</sequence>
<dbReference type="EMBL" id="BMNK01000014">
    <property type="protein sequence ID" value="GGP13531.1"/>
    <property type="molecule type" value="Genomic_DNA"/>
</dbReference>
<protein>
    <recommendedName>
        <fullName evidence="2">Antitoxin</fullName>
    </recommendedName>
</protein>
<keyword evidence="4" id="KW-1133">Transmembrane helix</keyword>
<comment type="similarity">
    <text evidence="1 2">Belongs to the phD/YefM antitoxin family.</text>
</comment>
<keyword evidence="4" id="KW-0812">Transmembrane</keyword>
<dbReference type="AlphaFoldDB" id="A0A918ADN0"/>
<evidence type="ECO:0000256" key="2">
    <source>
        <dbReference type="RuleBase" id="RU362080"/>
    </source>
</evidence>
<dbReference type="Gene3D" id="6.10.250.330">
    <property type="match status" value="1"/>
</dbReference>
<feature type="compositionally biased region" description="Basic and acidic residues" evidence="3">
    <location>
        <begin position="8"/>
        <end position="20"/>
    </location>
</feature>
<evidence type="ECO:0000256" key="1">
    <source>
        <dbReference type="ARBA" id="ARBA00009981"/>
    </source>
</evidence>
<name>A0A918ADN0_9ACTN</name>
<reference evidence="5" key="1">
    <citation type="journal article" date="2014" name="Int. J. Syst. Evol. Microbiol.">
        <title>Complete genome sequence of Corynebacterium casei LMG S-19264T (=DSM 44701T), isolated from a smear-ripened cheese.</title>
        <authorList>
            <consortium name="US DOE Joint Genome Institute (JGI-PGF)"/>
            <person name="Walter F."/>
            <person name="Albersmeier A."/>
            <person name="Kalinowski J."/>
            <person name="Ruckert C."/>
        </authorList>
    </citation>
    <scope>NUCLEOTIDE SEQUENCE</scope>
    <source>
        <strain evidence="5">CGMCC 4.7430</strain>
    </source>
</reference>
<dbReference type="InterPro" id="IPR006442">
    <property type="entry name" value="Antitoxin_Phd/YefM"/>
</dbReference>
<proteinExistence type="inferred from homology"/>
<dbReference type="Gene3D" id="3.40.1620.10">
    <property type="entry name" value="YefM-like domain"/>
    <property type="match status" value="1"/>
</dbReference>
<feature type="transmembrane region" description="Helical" evidence="4">
    <location>
        <begin position="35"/>
        <end position="54"/>
    </location>
</feature>
<evidence type="ECO:0000256" key="4">
    <source>
        <dbReference type="SAM" id="Phobius"/>
    </source>
</evidence>
<dbReference type="PANTHER" id="PTHR33713:SF6">
    <property type="entry name" value="ANTITOXIN YEFM"/>
    <property type="match status" value="1"/>
</dbReference>
<dbReference type="PANTHER" id="PTHR33713">
    <property type="entry name" value="ANTITOXIN YAFN-RELATED"/>
    <property type="match status" value="1"/>
</dbReference>
<feature type="region of interest" description="Disordered" evidence="3">
    <location>
        <begin position="1"/>
        <end position="20"/>
    </location>
</feature>
<dbReference type="Proteomes" id="UP000660745">
    <property type="component" value="Unassembled WGS sequence"/>
</dbReference>
<evidence type="ECO:0000256" key="3">
    <source>
        <dbReference type="SAM" id="MobiDB-lite"/>
    </source>
</evidence>
<organism evidence="5 6">
    <name type="scientific">Nonomuraea glycinis</name>
    <dbReference type="NCBI Taxonomy" id="2047744"/>
    <lineage>
        <taxon>Bacteria</taxon>
        <taxon>Bacillati</taxon>
        <taxon>Actinomycetota</taxon>
        <taxon>Actinomycetes</taxon>
        <taxon>Streptosporangiales</taxon>
        <taxon>Streptosporangiaceae</taxon>
        <taxon>Nonomuraea</taxon>
    </lineage>
</organism>
<dbReference type="NCBIfam" id="TIGR01552">
    <property type="entry name" value="phd_fam"/>
    <property type="match status" value="1"/>
</dbReference>
<reference evidence="5" key="2">
    <citation type="submission" date="2020-09" db="EMBL/GenBank/DDBJ databases">
        <authorList>
            <person name="Sun Q."/>
            <person name="Zhou Y."/>
        </authorList>
    </citation>
    <scope>NUCLEOTIDE SEQUENCE</scope>
    <source>
        <strain evidence="5">CGMCC 4.7430</strain>
    </source>
</reference>
<dbReference type="InterPro" id="IPR036165">
    <property type="entry name" value="YefM-like_sf"/>
</dbReference>
<comment type="function">
    <text evidence="2">Antitoxin component of a type II toxin-antitoxin (TA) system.</text>
</comment>
<dbReference type="SUPFAM" id="SSF143120">
    <property type="entry name" value="YefM-like"/>
    <property type="match status" value="1"/>
</dbReference>
<comment type="caution">
    <text evidence="5">The sequence shown here is derived from an EMBL/GenBank/DDBJ whole genome shotgun (WGS) entry which is preliminary data.</text>
</comment>
<evidence type="ECO:0000313" key="5">
    <source>
        <dbReference type="EMBL" id="GGP13531.1"/>
    </source>
</evidence>
<dbReference type="InterPro" id="IPR051405">
    <property type="entry name" value="phD/YefM_antitoxin"/>
</dbReference>
<gene>
    <name evidence="5" type="ORF">GCM10012278_65670</name>
</gene>
<dbReference type="Pfam" id="PF02604">
    <property type="entry name" value="PhdYeFM_antitox"/>
    <property type="match status" value="1"/>
</dbReference>
<keyword evidence="6" id="KW-1185">Reference proteome</keyword>